<evidence type="ECO:0008006" key="3">
    <source>
        <dbReference type="Google" id="ProtNLM"/>
    </source>
</evidence>
<sequence length="87" mass="9751">MSDLSETILDLCRAIGPEKSICPTDAAKAFAEKRGEDELGWRNHLTDVRRKAVALALEGRLVIYRKGKPVDPENFRGVYRLGVPRVD</sequence>
<dbReference type="RefSeq" id="WP_088520684.1">
    <property type="nucleotide sequence ID" value="NZ_FYDG01000004.1"/>
</dbReference>
<proteinExistence type="predicted"/>
<dbReference type="EMBL" id="FYDG01000004">
    <property type="protein sequence ID" value="SNB71892.1"/>
    <property type="molecule type" value="Genomic_DNA"/>
</dbReference>
<organism evidence="1 2">
    <name type="scientific">Rhodoblastus acidophilus</name>
    <name type="common">Rhodopseudomonas acidophila</name>
    <dbReference type="NCBI Taxonomy" id="1074"/>
    <lineage>
        <taxon>Bacteria</taxon>
        <taxon>Pseudomonadati</taxon>
        <taxon>Pseudomonadota</taxon>
        <taxon>Alphaproteobacteria</taxon>
        <taxon>Hyphomicrobiales</taxon>
        <taxon>Rhodoblastaceae</taxon>
        <taxon>Rhodoblastus</taxon>
    </lineage>
</organism>
<evidence type="ECO:0000313" key="1">
    <source>
        <dbReference type="EMBL" id="SNB71892.1"/>
    </source>
</evidence>
<accession>A0A212RI37</accession>
<dbReference type="InterPro" id="IPR021660">
    <property type="entry name" value="DUF3253"/>
</dbReference>
<dbReference type="OrthoDB" id="7631458at2"/>
<dbReference type="InterPro" id="IPR036388">
    <property type="entry name" value="WH-like_DNA-bd_sf"/>
</dbReference>
<gene>
    <name evidence="1" type="ORF">SAMN06265338_104239</name>
</gene>
<evidence type="ECO:0000313" key="2">
    <source>
        <dbReference type="Proteomes" id="UP000198418"/>
    </source>
</evidence>
<name>A0A212RI37_RHOAC</name>
<reference evidence="2" key="1">
    <citation type="submission" date="2017-06" db="EMBL/GenBank/DDBJ databases">
        <authorList>
            <person name="Varghese N."/>
            <person name="Submissions S."/>
        </authorList>
    </citation>
    <scope>NUCLEOTIDE SEQUENCE [LARGE SCALE GENOMIC DNA]</scope>
    <source>
        <strain evidence="2">DSM 137</strain>
    </source>
</reference>
<dbReference type="AlphaFoldDB" id="A0A212RI37"/>
<dbReference type="Proteomes" id="UP000198418">
    <property type="component" value="Unassembled WGS sequence"/>
</dbReference>
<keyword evidence="2" id="KW-1185">Reference proteome</keyword>
<dbReference type="InterPro" id="IPR036390">
    <property type="entry name" value="WH_DNA-bd_sf"/>
</dbReference>
<protein>
    <recommendedName>
        <fullName evidence="3">DUF3253 domain-containing protein</fullName>
    </recommendedName>
</protein>
<dbReference type="Gene3D" id="1.10.10.10">
    <property type="entry name" value="Winged helix-like DNA-binding domain superfamily/Winged helix DNA-binding domain"/>
    <property type="match status" value="1"/>
</dbReference>
<dbReference type="Pfam" id="PF11625">
    <property type="entry name" value="DUF3253"/>
    <property type="match status" value="1"/>
</dbReference>
<dbReference type="SUPFAM" id="SSF46785">
    <property type="entry name" value="Winged helix' DNA-binding domain"/>
    <property type="match status" value="1"/>
</dbReference>